<dbReference type="InterPro" id="IPR009003">
    <property type="entry name" value="Peptidase_S1_PA"/>
</dbReference>
<feature type="compositionally biased region" description="Polar residues" evidence="1">
    <location>
        <begin position="131"/>
        <end position="156"/>
    </location>
</feature>
<dbReference type="OrthoDB" id="409136at2759"/>
<dbReference type="SUPFAM" id="SSF50494">
    <property type="entry name" value="Trypsin-like serine proteases"/>
    <property type="match status" value="1"/>
</dbReference>
<gene>
    <name evidence="2" type="ORF">AOQ84DRAFT_408648</name>
</gene>
<dbReference type="Proteomes" id="UP000250140">
    <property type="component" value="Unassembled WGS sequence"/>
</dbReference>
<accession>A0A8E2EZE0</accession>
<reference evidence="2 3" key="1">
    <citation type="journal article" date="2016" name="Nat. Commun.">
        <title>Ectomycorrhizal ecology is imprinted in the genome of the dominant symbiotic fungus Cenococcum geophilum.</title>
        <authorList>
            <consortium name="DOE Joint Genome Institute"/>
            <person name="Peter M."/>
            <person name="Kohler A."/>
            <person name="Ohm R.A."/>
            <person name="Kuo A."/>
            <person name="Krutzmann J."/>
            <person name="Morin E."/>
            <person name="Arend M."/>
            <person name="Barry K.W."/>
            <person name="Binder M."/>
            <person name="Choi C."/>
            <person name="Clum A."/>
            <person name="Copeland A."/>
            <person name="Grisel N."/>
            <person name="Haridas S."/>
            <person name="Kipfer T."/>
            <person name="LaButti K."/>
            <person name="Lindquist E."/>
            <person name="Lipzen A."/>
            <person name="Maire R."/>
            <person name="Meier B."/>
            <person name="Mihaltcheva S."/>
            <person name="Molinier V."/>
            <person name="Murat C."/>
            <person name="Poggeler S."/>
            <person name="Quandt C.A."/>
            <person name="Sperisen C."/>
            <person name="Tritt A."/>
            <person name="Tisserant E."/>
            <person name="Crous P.W."/>
            <person name="Henrissat B."/>
            <person name="Nehls U."/>
            <person name="Egli S."/>
            <person name="Spatafora J.W."/>
            <person name="Grigoriev I.V."/>
            <person name="Martin F.M."/>
        </authorList>
    </citation>
    <scope>NUCLEOTIDE SEQUENCE [LARGE SCALE GENOMIC DNA]</scope>
    <source>
        <strain evidence="2 3">CBS 207.34</strain>
    </source>
</reference>
<proteinExistence type="predicted"/>
<organism evidence="2 3">
    <name type="scientific">Glonium stellatum</name>
    <dbReference type="NCBI Taxonomy" id="574774"/>
    <lineage>
        <taxon>Eukaryota</taxon>
        <taxon>Fungi</taxon>
        <taxon>Dikarya</taxon>
        <taxon>Ascomycota</taxon>
        <taxon>Pezizomycotina</taxon>
        <taxon>Dothideomycetes</taxon>
        <taxon>Pleosporomycetidae</taxon>
        <taxon>Gloniales</taxon>
        <taxon>Gloniaceae</taxon>
        <taxon>Glonium</taxon>
    </lineage>
</organism>
<evidence type="ECO:0008006" key="4">
    <source>
        <dbReference type="Google" id="ProtNLM"/>
    </source>
</evidence>
<dbReference type="AlphaFoldDB" id="A0A8E2EZE0"/>
<name>A0A8E2EZE0_9PEZI</name>
<feature type="compositionally biased region" description="Acidic residues" evidence="1">
    <location>
        <begin position="89"/>
        <end position="104"/>
    </location>
</feature>
<sequence length="435" mass="47978">MPADGSMEWSSQRVLYLPLDRTCGVQIFIQARGIQQEQVHLRKATGGGIVKCGEKYYYLTAAHAFRDRTTFLDYPRLQQDGNFELGVGVDEDTDEEDEEDDEDGEHLREITSKGSVSSSSDESNTSAEISQLDSNETMEYSPAQFESTSQSASPLGSSKEKTHYEILGDRLMFTDTTIFDFALVHIEPTHLCTFNEIQWQSGTDTKIIYPERVAQKPKDAKILAVTGSAGVLEGRLSGTPSFWDDPGSLISRQFWTVRLKGRLLNGDCGSWVVDAETGDLYGHIVAGSPSNGVAYIVPTCQIQDYYSKDSEGTWAFKLSTRPKSFSTESDELHSTILRARGPSYKEEALNKQSNIYSLATLSQYKGPSFTTDFSMLSEEFAKNVTLGHKFFELNGRHAMLAPTPGRITKCTRMLKPSLSSSGGTTGSTILACLAA</sequence>
<evidence type="ECO:0000313" key="3">
    <source>
        <dbReference type="Proteomes" id="UP000250140"/>
    </source>
</evidence>
<evidence type="ECO:0000313" key="2">
    <source>
        <dbReference type="EMBL" id="OCL07581.1"/>
    </source>
</evidence>
<evidence type="ECO:0000256" key="1">
    <source>
        <dbReference type="SAM" id="MobiDB-lite"/>
    </source>
</evidence>
<protein>
    <recommendedName>
        <fullName evidence="4">Peptidase S1 domain-containing protein</fullName>
    </recommendedName>
</protein>
<dbReference type="EMBL" id="KV749833">
    <property type="protein sequence ID" value="OCL07581.1"/>
    <property type="molecule type" value="Genomic_DNA"/>
</dbReference>
<keyword evidence="3" id="KW-1185">Reference proteome</keyword>
<feature type="compositionally biased region" description="Low complexity" evidence="1">
    <location>
        <begin position="112"/>
        <end position="130"/>
    </location>
</feature>
<feature type="region of interest" description="Disordered" evidence="1">
    <location>
        <begin position="83"/>
        <end position="158"/>
    </location>
</feature>